<evidence type="ECO:0000256" key="2">
    <source>
        <dbReference type="ARBA" id="ARBA00008929"/>
    </source>
</evidence>
<dbReference type="GO" id="GO:0005886">
    <property type="term" value="C:plasma membrane"/>
    <property type="evidence" value="ECO:0007669"/>
    <property type="project" value="UniProtKB-SubCell"/>
</dbReference>
<name>A0A837D7F4_9PSEU</name>
<feature type="transmembrane region" description="Helical" evidence="8">
    <location>
        <begin position="179"/>
        <end position="198"/>
    </location>
</feature>
<evidence type="ECO:0000256" key="6">
    <source>
        <dbReference type="ARBA" id="ARBA00023136"/>
    </source>
</evidence>
<protein>
    <submittedName>
        <fullName evidence="9">Polysulfide reductase</fullName>
    </submittedName>
</protein>
<dbReference type="EMBL" id="JRZE01000006">
    <property type="protein sequence ID" value="KHF43155.1"/>
    <property type="molecule type" value="Genomic_DNA"/>
</dbReference>
<dbReference type="AlphaFoldDB" id="A0A837D7F4"/>
<evidence type="ECO:0000313" key="10">
    <source>
        <dbReference type="Proteomes" id="UP000030848"/>
    </source>
</evidence>
<evidence type="ECO:0000256" key="1">
    <source>
        <dbReference type="ARBA" id="ARBA00004651"/>
    </source>
</evidence>
<accession>A0A837D7F4</accession>
<evidence type="ECO:0000256" key="3">
    <source>
        <dbReference type="ARBA" id="ARBA00022475"/>
    </source>
</evidence>
<sequence length="357" mass="38213">MTDRERLLREPRSDVEADDIHARMFRGGRQRRDDDGGREPTSVPRAEFRSYYGRPVIKPPVWDQKIPAYFFTGGLAAGSAALAAGADLTARPVLRRVGRLSALANLGLSTYLLIVDLGRPERFHHMLRVAKPTSPMSMGTWVLVGFGPGAGLAAVAELLPKRFRDTFLGRLLRLTARPAGLSAALLAPALASYTAVLVSQTAVPAWHGAQRHLPFVFTGSAAASAGGLAQLLTPVDEAGPARTFAVTGAAFELLASKLMDRHLGFVGRAYTRGRPGRLRSWSHRLTVAGAAGTLFAGGRNRIAAALSGLALLGGSLLQRLAVFEAGVASTVDPEYVVVPQRQRLEERDTAKIDQPGR</sequence>
<gene>
    <name evidence="9" type="ORF">MINT15_33570</name>
</gene>
<dbReference type="Proteomes" id="UP000030848">
    <property type="component" value="Unassembled WGS sequence"/>
</dbReference>
<dbReference type="RefSeq" id="WP_143090599.1">
    <property type="nucleotide sequence ID" value="NZ_CALJZO010000119.1"/>
</dbReference>
<evidence type="ECO:0000256" key="7">
    <source>
        <dbReference type="SAM" id="MobiDB-lite"/>
    </source>
</evidence>
<evidence type="ECO:0000256" key="8">
    <source>
        <dbReference type="SAM" id="Phobius"/>
    </source>
</evidence>
<dbReference type="Gene3D" id="1.20.1630.10">
    <property type="entry name" value="Formate dehydrogenase/DMSO reductase domain"/>
    <property type="match status" value="1"/>
</dbReference>
<dbReference type="OrthoDB" id="112837at2"/>
<dbReference type="PANTHER" id="PTHR34856:SF2">
    <property type="entry name" value="PROTEIN NRFD"/>
    <property type="match status" value="1"/>
</dbReference>
<evidence type="ECO:0000313" key="9">
    <source>
        <dbReference type="EMBL" id="KHF43155.1"/>
    </source>
</evidence>
<feature type="region of interest" description="Disordered" evidence="7">
    <location>
        <begin position="1"/>
        <end position="43"/>
    </location>
</feature>
<comment type="subcellular location">
    <subcellularLocation>
        <location evidence="1">Cell membrane</location>
        <topology evidence="1">Multi-pass membrane protein</topology>
    </subcellularLocation>
</comment>
<reference evidence="9 10" key="1">
    <citation type="submission" date="2014-10" db="EMBL/GenBank/DDBJ databases">
        <title>Genome sequence of Micropolyspora internatus JCM3315.</title>
        <authorList>
            <person name="Shin S.-K."/>
            <person name="Yi H."/>
        </authorList>
    </citation>
    <scope>NUCLEOTIDE SEQUENCE [LARGE SCALE GENOMIC DNA]</scope>
    <source>
        <strain evidence="9 10">JCM 3315</strain>
    </source>
</reference>
<organism evidence="9 10">
    <name type="scientific">Saccharomonospora viridis</name>
    <dbReference type="NCBI Taxonomy" id="1852"/>
    <lineage>
        <taxon>Bacteria</taxon>
        <taxon>Bacillati</taxon>
        <taxon>Actinomycetota</taxon>
        <taxon>Actinomycetes</taxon>
        <taxon>Pseudonocardiales</taxon>
        <taxon>Pseudonocardiaceae</taxon>
        <taxon>Saccharomonospora</taxon>
    </lineage>
</organism>
<dbReference type="InterPro" id="IPR005614">
    <property type="entry name" value="NrfD-like"/>
</dbReference>
<dbReference type="PANTHER" id="PTHR34856">
    <property type="entry name" value="PROTEIN NRFD"/>
    <property type="match status" value="1"/>
</dbReference>
<evidence type="ECO:0000256" key="4">
    <source>
        <dbReference type="ARBA" id="ARBA00022692"/>
    </source>
</evidence>
<comment type="similarity">
    <text evidence="2">Belongs to the NrfD family.</text>
</comment>
<feature type="transmembrane region" description="Helical" evidence="8">
    <location>
        <begin position="100"/>
        <end position="118"/>
    </location>
</feature>
<dbReference type="InterPro" id="IPR052049">
    <property type="entry name" value="Electron_transfer_protein"/>
</dbReference>
<dbReference type="Pfam" id="PF03916">
    <property type="entry name" value="NrfD"/>
    <property type="match status" value="1"/>
</dbReference>
<feature type="transmembrane region" description="Helical" evidence="8">
    <location>
        <begin position="138"/>
        <end position="159"/>
    </location>
</feature>
<keyword evidence="5 8" id="KW-1133">Transmembrane helix</keyword>
<feature type="compositionally biased region" description="Basic and acidic residues" evidence="7">
    <location>
        <begin position="1"/>
        <end position="22"/>
    </location>
</feature>
<keyword evidence="4 8" id="KW-0812">Transmembrane</keyword>
<keyword evidence="3" id="KW-1003">Cell membrane</keyword>
<proteinExistence type="inferred from homology"/>
<comment type="caution">
    <text evidence="9">The sequence shown here is derived from an EMBL/GenBank/DDBJ whole genome shotgun (WGS) entry which is preliminary data.</text>
</comment>
<evidence type="ECO:0000256" key="5">
    <source>
        <dbReference type="ARBA" id="ARBA00022989"/>
    </source>
</evidence>
<keyword evidence="6 8" id="KW-0472">Membrane</keyword>